<evidence type="ECO:0000313" key="2">
    <source>
        <dbReference type="Proteomes" id="UP000828048"/>
    </source>
</evidence>
<protein>
    <submittedName>
        <fullName evidence="1">Uncharacterized protein</fullName>
    </submittedName>
</protein>
<comment type="caution">
    <text evidence="1">The sequence shown here is derived from an EMBL/GenBank/DDBJ whole genome shotgun (WGS) entry which is preliminary data.</text>
</comment>
<sequence>MSMGKCWKVEYFQDKTPIGSEKIEASGCRAMVGQVAGGGRTEKPLLKAGNAFHKFRVKRNSWPKVRGVAMNPVDHPHGGDKSAGAKTGLIAARQTGRRDRGVKVRGVKADKSA</sequence>
<dbReference type="Proteomes" id="UP000828048">
    <property type="component" value="Chromosome 4"/>
</dbReference>
<dbReference type="EMBL" id="CM037154">
    <property type="protein sequence ID" value="KAH7860310.1"/>
    <property type="molecule type" value="Genomic_DNA"/>
</dbReference>
<keyword evidence="2" id="KW-1185">Reference proteome</keyword>
<organism evidence="1 2">
    <name type="scientific">Vaccinium darrowii</name>
    <dbReference type="NCBI Taxonomy" id="229202"/>
    <lineage>
        <taxon>Eukaryota</taxon>
        <taxon>Viridiplantae</taxon>
        <taxon>Streptophyta</taxon>
        <taxon>Embryophyta</taxon>
        <taxon>Tracheophyta</taxon>
        <taxon>Spermatophyta</taxon>
        <taxon>Magnoliopsida</taxon>
        <taxon>eudicotyledons</taxon>
        <taxon>Gunneridae</taxon>
        <taxon>Pentapetalae</taxon>
        <taxon>asterids</taxon>
        <taxon>Ericales</taxon>
        <taxon>Ericaceae</taxon>
        <taxon>Vaccinioideae</taxon>
        <taxon>Vaccinieae</taxon>
        <taxon>Vaccinium</taxon>
    </lineage>
</organism>
<reference evidence="1 2" key="1">
    <citation type="journal article" date="2021" name="Hortic Res">
        <title>High-quality reference genome and annotation aids understanding of berry development for evergreen blueberry (Vaccinium darrowii).</title>
        <authorList>
            <person name="Yu J."/>
            <person name="Hulse-Kemp A.M."/>
            <person name="Babiker E."/>
            <person name="Staton M."/>
        </authorList>
    </citation>
    <scope>NUCLEOTIDE SEQUENCE [LARGE SCALE GENOMIC DNA]</scope>
    <source>
        <strain evidence="2">cv. NJ 8807/NJ 8810</strain>
        <tissue evidence="1">Young leaf</tissue>
    </source>
</reference>
<accession>A0ACB7Z421</accession>
<proteinExistence type="predicted"/>
<name>A0ACB7Z421_9ERIC</name>
<evidence type="ECO:0000313" key="1">
    <source>
        <dbReference type="EMBL" id="KAH7860310.1"/>
    </source>
</evidence>
<gene>
    <name evidence="1" type="ORF">Vadar_011958</name>
</gene>